<dbReference type="InterPro" id="IPR014721">
    <property type="entry name" value="Ribsml_uS5_D2-typ_fold_subgr"/>
</dbReference>
<gene>
    <name evidence="6" type="primary">rnpA</name>
    <name evidence="8" type="ORF">PROH_20615</name>
</gene>
<comment type="function">
    <text evidence="6">RNaseP catalyzes the removal of the 5'-leader sequence from pre-tRNA to produce the mature 5'-terminus. It can also cleave other RNA substrates such as 4.5S RNA. The protein component plays an auxiliary but essential role in vivo by binding to the 5'-leader sequence and broadening the substrate specificity of the ribozyme.</text>
</comment>
<evidence type="ECO:0000256" key="7">
    <source>
        <dbReference type="NCBIfam" id="TIGR00188"/>
    </source>
</evidence>
<name>A0A0M2PPT5_PROHO</name>
<dbReference type="eggNOG" id="COG0594">
    <property type="taxonomic scope" value="Bacteria"/>
</dbReference>
<comment type="catalytic activity">
    <reaction evidence="6">
        <text>Endonucleolytic cleavage of RNA, removing 5'-extranucleotides from tRNA precursor.</text>
        <dbReference type="EC" id="3.1.26.5"/>
    </reaction>
</comment>
<accession>A0A0M2PPT5</accession>
<keyword evidence="1 6" id="KW-0819">tRNA processing</keyword>
<dbReference type="HAMAP" id="MF_00227">
    <property type="entry name" value="RNase_P"/>
    <property type="match status" value="1"/>
</dbReference>
<dbReference type="STRING" id="317619.GCA_000332315_01653"/>
<evidence type="ECO:0000313" key="8">
    <source>
        <dbReference type="EMBL" id="KKI98269.1"/>
    </source>
</evidence>
<dbReference type="GO" id="GO:0001682">
    <property type="term" value="P:tRNA 5'-leader removal"/>
    <property type="evidence" value="ECO:0007669"/>
    <property type="project" value="UniProtKB-UniRule"/>
</dbReference>
<keyword evidence="4 6" id="KW-0378">Hydrolase</keyword>
<dbReference type="Pfam" id="PF00825">
    <property type="entry name" value="Ribonuclease_P"/>
    <property type="match status" value="1"/>
</dbReference>
<dbReference type="InterPro" id="IPR020568">
    <property type="entry name" value="Ribosomal_Su5_D2-typ_SF"/>
</dbReference>
<dbReference type="GO" id="GO:0004526">
    <property type="term" value="F:ribonuclease P activity"/>
    <property type="evidence" value="ECO:0007669"/>
    <property type="project" value="UniProtKB-UniRule"/>
</dbReference>
<dbReference type="NCBIfam" id="TIGR00188">
    <property type="entry name" value="rnpA"/>
    <property type="match status" value="1"/>
</dbReference>
<dbReference type="Proteomes" id="UP000034681">
    <property type="component" value="Unassembled WGS sequence"/>
</dbReference>
<dbReference type="Gene3D" id="3.30.230.10">
    <property type="match status" value="1"/>
</dbReference>
<organism evidence="8 9">
    <name type="scientific">Prochlorothrix hollandica PCC 9006 = CALU 1027</name>
    <dbReference type="NCBI Taxonomy" id="317619"/>
    <lineage>
        <taxon>Bacteria</taxon>
        <taxon>Bacillati</taxon>
        <taxon>Cyanobacteriota</taxon>
        <taxon>Cyanophyceae</taxon>
        <taxon>Prochlorotrichales</taxon>
        <taxon>Prochlorotrichaceae</taxon>
        <taxon>Prochlorothrix</taxon>
    </lineage>
</organism>
<keyword evidence="9" id="KW-1185">Reference proteome</keyword>
<dbReference type="EC" id="3.1.26.5" evidence="6 7"/>
<comment type="caution">
    <text evidence="8">The sequence shown here is derived from an EMBL/GenBank/DDBJ whole genome shotgun (WGS) entry which is preliminary data.</text>
</comment>
<comment type="similarity">
    <text evidence="6">Belongs to the RnpA family.</text>
</comment>
<dbReference type="OrthoDB" id="458878at2"/>
<evidence type="ECO:0000256" key="6">
    <source>
        <dbReference type="HAMAP-Rule" id="MF_00227"/>
    </source>
</evidence>
<keyword evidence="5 6" id="KW-0694">RNA-binding</keyword>
<evidence type="ECO:0000313" key="9">
    <source>
        <dbReference type="Proteomes" id="UP000034681"/>
    </source>
</evidence>
<dbReference type="EMBL" id="AJTX02000010">
    <property type="protein sequence ID" value="KKI98269.1"/>
    <property type="molecule type" value="Genomic_DNA"/>
</dbReference>
<evidence type="ECO:0000256" key="5">
    <source>
        <dbReference type="ARBA" id="ARBA00022884"/>
    </source>
</evidence>
<comment type="subunit">
    <text evidence="6">Consists of a catalytic RNA component (M1 or rnpB) and a protein subunit.</text>
</comment>
<keyword evidence="2 6" id="KW-0540">Nuclease</keyword>
<dbReference type="SUPFAM" id="SSF54211">
    <property type="entry name" value="Ribosomal protein S5 domain 2-like"/>
    <property type="match status" value="1"/>
</dbReference>
<evidence type="ECO:0000256" key="2">
    <source>
        <dbReference type="ARBA" id="ARBA00022722"/>
    </source>
</evidence>
<keyword evidence="3 6" id="KW-0255">Endonuclease</keyword>
<dbReference type="AlphaFoldDB" id="A0A0M2PPT5"/>
<evidence type="ECO:0000256" key="3">
    <source>
        <dbReference type="ARBA" id="ARBA00022759"/>
    </source>
</evidence>
<evidence type="ECO:0000256" key="1">
    <source>
        <dbReference type="ARBA" id="ARBA00022694"/>
    </source>
</evidence>
<dbReference type="RefSeq" id="WP_026099443.1">
    <property type="nucleotide sequence ID" value="NZ_KB235936.1"/>
</dbReference>
<evidence type="ECO:0000256" key="4">
    <source>
        <dbReference type="ARBA" id="ARBA00022801"/>
    </source>
</evidence>
<dbReference type="PANTHER" id="PTHR33992">
    <property type="entry name" value="RIBONUCLEASE P PROTEIN COMPONENT"/>
    <property type="match status" value="1"/>
</dbReference>
<proteinExistence type="inferred from homology"/>
<dbReference type="PANTHER" id="PTHR33992:SF1">
    <property type="entry name" value="RIBONUCLEASE P PROTEIN COMPONENT"/>
    <property type="match status" value="1"/>
</dbReference>
<reference evidence="8" key="1">
    <citation type="submission" date="2012-04" db="EMBL/GenBank/DDBJ databases">
        <authorList>
            <person name="Borisov I.G."/>
            <person name="Ivanikova N.V."/>
            <person name="Pinevich A.V."/>
        </authorList>
    </citation>
    <scope>NUCLEOTIDE SEQUENCE</scope>
    <source>
        <strain evidence="8">CALU 1027</strain>
    </source>
</reference>
<dbReference type="GO" id="GO:0000049">
    <property type="term" value="F:tRNA binding"/>
    <property type="evidence" value="ECO:0007669"/>
    <property type="project" value="UniProtKB-UniRule"/>
</dbReference>
<dbReference type="InterPro" id="IPR000100">
    <property type="entry name" value="RNase_P"/>
</dbReference>
<dbReference type="GO" id="GO:0030677">
    <property type="term" value="C:ribonuclease P complex"/>
    <property type="evidence" value="ECO:0007669"/>
    <property type="project" value="TreeGrafter"/>
</dbReference>
<sequence length="125" mass="14159">MALPRLHRLRHRQDFDRLYRKGRRFSATCLMVRVLPSMPSTAQPGAETVPRVAVVVSQKVSKRAVVRNRIRRQIQAIIQDLLPQLLPGLGLLISAKPPAVGCDYSNFLQELEQLLQEAEVFHGHS</sequence>
<dbReference type="GO" id="GO:0042781">
    <property type="term" value="F:3'-tRNA processing endoribonuclease activity"/>
    <property type="evidence" value="ECO:0007669"/>
    <property type="project" value="TreeGrafter"/>
</dbReference>
<protein>
    <recommendedName>
        <fullName evidence="6 7">Ribonuclease P protein component</fullName>
        <shortName evidence="6">RNase P protein</shortName>
        <shortName evidence="6">RNaseP protein</shortName>
        <ecNumber evidence="6 7">3.1.26.5</ecNumber>
    </recommendedName>
    <alternativeName>
        <fullName evidence="6">Protein C5</fullName>
    </alternativeName>
</protein>